<dbReference type="InterPro" id="IPR001005">
    <property type="entry name" value="SANT/Myb"/>
</dbReference>
<name>A0ABR0W6L1_REHGL</name>
<dbReference type="PROSITE" id="PS51294">
    <property type="entry name" value="HTH_MYB"/>
    <property type="match status" value="2"/>
</dbReference>
<sequence>MEGRRRMLQRDEMGEIKKGPWKAEEDEVLINHVRKYGPRDWSSIRSKGLLCRTGKSCRLRWVNKLRPDLKTGVKFSAEEERTVIDLQAQFGNKWARIATYLPGRTDNDVKNFWSSRQKRLARMLQTSTPSPSSTKPHKNTEELQTPAFHDVPSMEVREAHPLRRYRIESHIVIFIGTCQVHPSSAHQQRKNQWQSHNLARRHTSTTLSQSKWCHLCIQPRFSYQQYNAFQLDYTPSEKKSIIPEQQQSHIPFPQLPPQLQPDFSLPLESQEDIITRLGDPNYLDEFEKNSGGSAELPIVPSIFEPDRSCQIDGRTESQYAVDIDNLIDDFPPIDIFDHIEPLPSPSEWS</sequence>
<evidence type="ECO:0000256" key="3">
    <source>
        <dbReference type="SAM" id="MobiDB-lite"/>
    </source>
</evidence>
<evidence type="ECO:0000256" key="1">
    <source>
        <dbReference type="ARBA" id="ARBA00004123"/>
    </source>
</evidence>
<dbReference type="InterPro" id="IPR053106">
    <property type="entry name" value="Plant_Male-Germline_Reg_TFs"/>
</dbReference>
<reference evidence="6 7" key="1">
    <citation type="journal article" date="2021" name="Comput. Struct. Biotechnol. J.">
        <title>De novo genome assembly of the potent medicinal plant Rehmannia glutinosa using nanopore technology.</title>
        <authorList>
            <person name="Ma L."/>
            <person name="Dong C."/>
            <person name="Song C."/>
            <person name="Wang X."/>
            <person name="Zheng X."/>
            <person name="Niu Y."/>
            <person name="Chen S."/>
            <person name="Feng W."/>
        </authorList>
    </citation>
    <scope>NUCLEOTIDE SEQUENCE [LARGE SCALE GENOMIC DNA]</scope>
    <source>
        <strain evidence="6">DH-2019</strain>
    </source>
</reference>
<dbReference type="PANTHER" id="PTHR47996">
    <property type="entry name" value="TRANSCRIPTION FACTOR DUO1"/>
    <property type="match status" value="1"/>
</dbReference>
<evidence type="ECO:0000259" key="5">
    <source>
        <dbReference type="PROSITE" id="PS51294"/>
    </source>
</evidence>
<dbReference type="CDD" id="cd00167">
    <property type="entry name" value="SANT"/>
    <property type="match status" value="2"/>
</dbReference>
<dbReference type="PANTHER" id="PTHR47996:SF3">
    <property type="entry name" value="TRANSCRIPTION FACTOR DUO1"/>
    <property type="match status" value="1"/>
</dbReference>
<dbReference type="Gene3D" id="1.10.10.60">
    <property type="entry name" value="Homeodomain-like"/>
    <property type="match status" value="2"/>
</dbReference>
<accession>A0ABR0W6L1</accession>
<feature type="domain" description="Myb-like" evidence="4">
    <location>
        <begin position="74"/>
        <end position="117"/>
    </location>
</feature>
<evidence type="ECO:0000313" key="7">
    <source>
        <dbReference type="Proteomes" id="UP001318860"/>
    </source>
</evidence>
<feature type="region of interest" description="Disordered" evidence="3">
    <location>
        <begin position="123"/>
        <end position="149"/>
    </location>
</feature>
<comment type="subcellular location">
    <subcellularLocation>
        <location evidence="1">Nucleus</location>
    </subcellularLocation>
</comment>
<evidence type="ECO:0000313" key="6">
    <source>
        <dbReference type="EMBL" id="KAK6142987.1"/>
    </source>
</evidence>
<dbReference type="Proteomes" id="UP001318860">
    <property type="component" value="Unassembled WGS sequence"/>
</dbReference>
<organism evidence="6 7">
    <name type="scientific">Rehmannia glutinosa</name>
    <name type="common">Chinese foxglove</name>
    <dbReference type="NCBI Taxonomy" id="99300"/>
    <lineage>
        <taxon>Eukaryota</taxon>
        <taxon>Viridiplantae</taxon>
        <taxon>Streptophyta</taxon>
        <taxon>Embryophyta</taxon>
        <taxon>Tracheophyta</taxon>
        <taxon>Spermatophyta</taxon>
        <taxon>Magnoliopsida</taxon>
        <taxon>eudicotyledons</taxon>
        <taxon>Gunneridae</taxon>
        <taxon>Pentapetalae</taxon>
        <taxon>asterids</taxon>
        <taxon>lamiids</taxon>
        <taxon>Lamiales</taxon>
        <taxon>Orobanchaceae</taxon>
        <taxon>Rehmannieae</taxon>
        <taxon>Rehmannia</taxon>
    </lineage>
</organism>
<keyword evidence="2" id="KW-0539">Nucleus</keyword>
<proteinExistence type="predicted"/>
<dbReference type="EMBL" id="JABTTQ020000013">
    <property type="protein sequence ID" value="KAK6142987.1"/>
    <property type="molecule type" value="Genomic_DNA"/>
</dbReference>
<keyword evidence="7" id="KW-1185">Reference proteome</keyword>
<evidence type="ECO:0000259" key="4">
    <source>
        <dbReference type="PROSITE" id="PS50090"/>
    </source>
</evidence>
<evidence type="ECO:0008006" key="8">
    <source>
        <dbReference type="Google" id="ProtNLM"/>
    </source>
</evidence>
<protein>
    <recommendedName>
        <fullName evidence="8">R2R3-MYB protein</fullName>
    </recommendedName>
</protein>
<feature type="domain" description="HTH myb-type" evidence="5">
    <location>
        <begin position="13"/>
        <end position="69"/>
    </location>
</feature>
<dbReference type="SUPFAM" id="SSF46689">
    <property type="entry name" value="Homeodomain-like"/>
    <property type="match status" value="1"/>
</dbReference>
<feature type="domain" description="HTH myb-type" evidence="5">
    <location>
        <begin position="70"/>
        <end position="121"/>
    </location>
</feature>
<dbReference type="InterPro" id="IPR009057">
    <property type="entry name" value="Homeodomain-like_sf"/>
</dbReference>
<comment type="caution">
    <text evidence="6">The sequence shown here is derived from an EMBL/GenBank/DDBJ whole genome shotgun (WGS) entry which is preliminary data.</text>
</comment>
<dbReference type="PROSITE" id="PS50090">
    <property type="entry name" value="MYB_LIKE"/>
    <property type="match status" value="2"/>
</dbReference>
<gene>
    <name evidence="6" type="ORF">DH2020_023335</name>
</gene>
<evidence type="ECO:0000256" key="2">
    <source>
        <dbReference type="ARBA" id="ARBA00023242"/>
    </source>
</evidence>
<feature type="domain" description="Myb-like" evidence="4">
    <location>
        <begin position="13"/>
        <end position="65"/>
    </location>
</feature>
<dbReference type="InterPro" id="IPR017930">
    <property type="entry name" value="Myb_dom"/>
</dbReference>
<dbReference type="Pfam" id="PF00249">
    <property type="entry name" value="Myb_DNA-binding"/>
    <property type="match status" value="2"/>
</dbReference>
<dbReference type="SMART" id="SM00717">
    <property type="entry name" value="SANT"/>
    <property type="match status" value="2"/>
</dbReference>